<evidence type="ECO:0000313" key="2">
    <source>
        <dbReference type="Proteomes" id="UP001153714"/>
    </source>
</evidence>
<name>A0A9N9QPG3_9NEOP</name>
<proteinExistence type="predicted"/>
<dbReference type="EMBL" id="OU893332">
    <property type="protein sequence ID" value="CAG9782058.1"/>
    <property type="molecule type" value="Genomic_DNA"/>
</dbReference>
<accession>A0A9N9QPG3</accession>
<protein>
    <submittedName>
        <fullName evidence="1">Uncharacterized protein</fullName>
    </submittedName>
</protein>
<evidence type="ECO:0000313" key="1">
    <source>
        <dbReference type="EMBL" id="CAG9782058.1"/>
    </source>
</evidence>
<sequence>MPEKTIRADYVYQNKNKRYLNLLVYSSTACDNGEGNVILSVFHGLKVVIKISYYAFIRYTQISCNKNLIHIKRILYILCVTNIRHLLNLRLTSHFRDTSLA</sequence>
<gene>
    <name evidence="1" type="ORF">DIATSA_LOCUS349</name>
</gene>
<reference evidence="1" key="2">
    <citation type="submission" date="2022-10" db="EMBL/GenBank/DDBJ databases">
        <authorList>
            <consortium name="ENA_rothamsted_submissions"/>
            <consortium name="culmorum"/>
            <person name="King R."/>
        </authorList>
    </citation>
    <scope>NUCLEOTIDE SEQUENCE</scope>
</reference>
<keyword evidence="2" id="KW-1185">Reference proteome</keyword>
<dbReference type="PROSITE" id="PS51257">
    <property type="entry name" value="PROKAR_LIPOPROTEIN"/>
    <property type="match status" value="1"/>
</dbReference>
<organism evidence="1 2">
    <name type="scientific">Diatraea saccharalis</name>
    <name type="common">sugarcane borer</name>
    <dbReference type="NCBI Taxonomy" id="40085"/>
    <lineage>
        <taxon>Eukaryota</taxon>
        <taxon>Metazoa</taxon>
        <taxon>Ecdysozoa</taxon>
        <taxon>Arthropoda</taxon>
        <taxon>Hexapoda</taxon>
        <taxon>Insecta</taxon>
        <taxon>Pterygota</taxon>
        <taxon>Neoptera</taxon>
        <taxon>Endopterygota</taxon>
        <taxon>Lepidoptera</taxon>
        <taxon>Glossata</taxon>
        <taxon>Ditrysia</taxon>
        <taxon>Pyraloidea</taxon>
        <taxon>Crambidae</taxon>
        <taxon>Crambinae</taxon>
        <taxon>Diatraea</taxon>
    </lineage>
</organism>
<reference evidence="1" key="1">
    <citation type="submission" date="2021-12" db="EMBL/GenBank/DDBJ databases">
        <authorList>
            <person name="King R."/>
        </authorList>
    </citation>
    <scope>NUCLEOTIDE SEQUENCE</scope>
</reference>
<dbReference type="Proteomes" id="UP001153714">
    <property type="component" value="Chromosome 1"/>
</dbReference>
<dbReference type="AlphaFoldDB" id="A0A9N9QPG3"/>